<dbReference type="InterPro" id="IPR011598">
    <property type="entry name" value="bHLH_dom"/>
</dbReference>
<dbReference type="GO" id="GO:0000978">
    <property type="term" value="F:RNA polymerase II cis-regulatory region sequence-specific DNA binding"/>
    <property type="evidence" value="ECO:0007669"/>
    <property type="project" value="TreeGrafter"/>
</dbReference>
<protein>
    <submittedName>
        <fullName evidence="10">MAX interactor 1, dimerization protein</fullName>
    </submittedName>
</protein>
<proteinExistence type="predicted"/>
<feature type="compositionally biased region" description="Acidic residues" evidence="8">
    <location>
        <begin position="341"/>
        <end position="351"/>
    </location>
</feature>
<organism evidence="10 11">
    <name type="scientific">Chrysemys picta bellii</name>
    <name type="common">Western painted turtle</name>
    <name type="synonym">Emys bellii</name>
    <dbReference type="NCBI Taxonomy" id="8478"/>
    <lineage>
        <taxon>Eukaryota</taxon>
        <taxon>Metazoa</taxon>
        <taxon>Chordata</taxon>
        <taxon>Craniata</taxon>
        <taxon>Vertebrata</taxon>
        <taxon>Euteleostomi</taxon>
        <taxon>Archelosauria</taxon>
        <taxon>Testudinata</taxon>
        <taxon>Testudines</taxon>
        <taxon>Cryptodira</taxon>
        <taxon>Durocryptodira</taxon>
        <taxon>Testudinoidea</taxon>
        <taxon>Emydidae</taxon>
        <taxon>Chrysemys</taxon>
    </lineage>
</organism>
<feature type="region of interest" description="Disordered" evidence="8">
    <location>
        <begin position="1"/>
        <end position="42"/>
    </location>
</feature>
<feature type="region of interest" description="Disordered" evidence="8">
    <location>
        <begin position="205"/>
        <end position="244"/>
    </location>
</feature>
<dbReference type="SUPFAM" id="SSF47459">
    <property type="entry name" value="HLH, helix-loop-helix DNA-binding domain"/>
    <property type="match status" value="1"/>
</dbReference>
<keyword evidence="3" id="KW-0805">Transcription regulation</keyword>
<dbReference type="PROSITE" id="PS50888">
    <property type="entry name" value="BHLH"/>
    <property type="match status" value="1"/>
</dbReference>
<dbReference type="GO" id="GO:0046983">
    <property type="term" value="F:protein dimerization activity"/>
    <property type="evidence" value="ECO:0007669"/>
    <property type="project" value="InterPro"/>
</dbReference>
<feature type="region of interest" description="Disordered" evidence="8">
    <location>
        <begin position="327"/>
        <end position="396"/>
    </location>
</feature>
<evidence type="ECO:0000256" key="3">
    <source>
        <dbReference type="ARBA" id="ARBA00023015"/>
    </source>
</evidence>
<feature type="compositionally biased region" description="Polar residues" evidence="8">
    <location>
        <begin position="376"/>
        <end position="396"/>
    </location>
</feature>
<feature type="compositionally biased region" description="Basic residues" evidence="8">
    <location>
        <begin position="216"/>
        <end position="226"/>
    </location>
</feature>
<sequence>MAGKGQRAPASPRQARERAAGQRPPAARPPARGLTPPRKAGGVCVCERDTLSHSASRPPLPRGGGGRELHFPGGCGAPPPPVVARRSGSLEAAGDGTAAPILCGSPILPSLKETHPGDAVIDVKSPDLGERRSSVTAPLGSSCRLRWGFGVWWFSGCNPPPQATYLGAMERVQMINIQRLLEAAEYLERRERECEHGYASTFPLLPSPGLQDPKPMRRLSRVRKHSSGGSSTSTANRSTHNELEKNRRAHLRLCLERLKVLIPLGPDCTRHTTLGLLNKAKAHIKKLEEAERRSQHQLENLEREQRFLKRRLEQLQGPQEIERIRMDSIGSTISSDRSDSEREEIEVDVESTEFSHGEVDDISTTSISDIDDHSSLQSIGSDEGYSSASVKLSFAS</sequence>
<dbReference type="GO" id="GO:0090575">
    <property type="term" value="C:RNA polymerase II transcription regulator complex"/>
    <property type="evidence" value="ECO:0007669"/>
    <property type="project" value="Ensembl"/>
</dbReference>
<dbReference type="PANTHER" id="PTHR11969">
    <property type="entry name" value="MAX DIMERIZATION, MAD"/>
    <property type="match status" value="1"/>
</dbReference>
<dbReference type="FunFam" id="4.10.280.10:FF:000014">
    <property type="entry name" value="Max dimerization protein 1"/>
    <property type="match status" value="1"/>
</dbReference>
<keyword evidence="6" id="KW-0539">Nucleus</keyword>
<feature type="compositionally biased region" description="Low complexity" evidence="8">
    <location>
        <begin position="21"/>
        <end position="38"/>
    </location>
</feature>
<dbReference type="Gene3D" id="4.10.280.10">
    <property type="entry name" value="Helix-loop-helix DNA-binding domain"/>
    <property type="match status" value="1"/>
</dbReference>
<comment type="subcellular location">
    <subcellularLocation>
        <location evidence="1">Nucleus</location>
    </subcellularLocation>
</comment>
<evidence type="ECO:0000256" key="5">
    <source>
        <dbReference type="ARBA" id="ARBA00023163"/>
    </source>
</evidence>
<keyword evidence="7" id="KW-0175">Coiled coil</keyword>
<feature type="coiled-coil region" evidence="7">
    <location>
        <begin position="277"/>
        <end position="318"/>
    </location>
</feature>
<evidence type="ECO:0000259" key="9">
    <source>
        <dbReference type="PROSITE" id="PS50888"/>
    </source>
</evidence>
<keyword evidence="2" id="KW-0678">Repressor</keyword>
<evidence type="ECO:0000256" key="4">
    <source>
        <dbReference type="ARBA" id="ARBA00023125"/>
    </source>
</evidence>
<keyword evidence="5" id="KW-0804">Transcription</keyword>
<feature type="domain" description="BHLH" evidence="9">
    <location>
        <begin position="235"/>
        <end position="287"/>
    </location>
</feature>
<evidence type="ECO:0000256" key="6">
    <source>
        <dbReference type="ARBA" id="ARBA00023242"/>
    </source>
</evidence>
<reference evidence="10" key="2">
    <citation type="submission" date="2025-09" db="UniProtKB">
        <authorList>
            <consortium name="Ensembl"/>
        </authorList>
    </citation>
    <scope>IDENTIFICATION</scope>
</reference>
<evidence type="ECO:0000256" key="7">
    <source>
        <dbReference type="SAM" id="Coils"/>
    </source>
</evidence>
<feature type="compositionally biased region" description="Polar residues" evidence="8">
    <location>
        <begin position="227"/>
        <end position="238"/>
    </location>
</feature>
<dbReference type="Proteomes" id="UP000694380">
    <property type="component" value="Unplaced"/>
</dbReference>
<dbReference type="InterPro" id="IPR036638">
    <property type="entry name" value="HLH_DNA-bd_sf"/>
</dbReference>
<keyword evidence="4" id="KW-0238">DNA-binding</keyword>
<evidence type="ECO:0000256" key="1">
    <source>
        <dbReference type="ARBA" id="ARBA00004123"/>
    </source>
</evidence>
<dbReference type="Pfam" id="PF00010">
    <property type="entry name" value="HLH"/>
    <property type="match status" value="1"/>
</dbReference>
<dbReference type="GeneTree" id="ENSGT00940000155809"/>
<dbReference type="SMART" id="SM00353">
    <property type="entry name" value="HLH"/>
    <property type="match status" value="1"/>
</dbReference>
<accession>A0A8C3HG12</accession>
<evidence type="ECO:0000256" key="8">
    <source>
        <dbReference type="SAM" id="MobiDB-lite"/>
    </source>
</evidence>
<dbReference type="CDD" id="cd18930">
    <property type="entry name" value="bHLHzip_MXI1"/>
    <property type="match status" value="1"/>
</dbReference>
<keyword evidence="11" id="KW-1185">Reference proteome</keyword>
<reference evidence="10" key="1">
    <citation type="submission" date="2025-08" db="UniProtKB">
        <authorList>
            <consortium name="Ensembl"/>
        </authorList>
    </citation>
    <scope>IDENTIFICATION</scope>
</reference>
<dbReference type="AlphaFoldDB" id="A0A8C3HG12"/>
<dbReference type="Ensembl" id="ENSCPBT00000020715.1">
    <property type="protein sequence ID" value="ENSCPBP00000017521.1"/>
    <property type="gene ID" value="ENSCPBG00000012836.1"/>
</dbReference>
<dbReference type="GO" id="GO:0005730">
    <property type="term" value="C:nucleolus"/>
    <property type="evidence" value="ECO:0007669"/>
    <property type="project" value="Ensembl"/>
</dbReference>
<evidence type="ECO:0000313" key="11">
    <source>
        <dbReference type="Proteomes" id="UP000694380"/>
    </source>
</evidence>
<dbReference type="GO" id="GO:0005654">
    <property type="term" value="C:nucleoplasm"/>
    <property type="evidence" value="ECO:0007669"/>
    <property type="project" value="Ensembl"/>
</dbReference>
<dbReference type="GO" id="GO:0005829">
    <property type="term" value="C:cytosol"/>
    <property type="evidence" value="ECO:0007669"/>
    <property type="project" value="Ensembl"/>
</dbReference>
<evidence type="ECO:0000256" key="2">
    <source>
        <dbReference type="ARBA" id="ARBA00022491"/>
    </source>
</evidence>
<evidence type="ECO:0000313" key="10">
    <source>
        <dbReference type="Ensembl" id="ENSCPBP00000017521.1"/>
    </source>
</evidence>
<gene>
    <name evidence="10" type="primary">MXI1</name>
</gene>
<dbReference type="GO" id="GO:0001227">
    <property type="term" value="F:DNA-binding transcription repressor activity, RNA polymerase II-specific"/>
    <property type="evidence" value="ECO:0007669"/>
    <property type="project" value="Ensembl"/>
</dbReference>
<dbReference type="PANTHER" id="PTHR11969:SF13">
    <property type="entry name" value="MAX-INTERACTING PROTEIN 1"/>
    <property type="match status" value="1"/>
</dbReference>
<name>A0A8C3HG12_CHRPI</name>